<dbReference type="EMBL" id="JABMCE010000049">
    <property type="protein sequence ID" value="NUU12714.1"/>
    <property type="molecule type" value="Genomic_DNA"/>
</dbReference>
<accession>A0ABX2M572</accession>
<sequence>MTDATPAESDDDPKHITLAEYVQAVGDVDKRLAADSAEEAEALVDQRIGKTATERKTVPEAVRRRAILEVGSDLYYRKSSRSGVAGFESGDVQPIRLARDPMLTAAAILRPYLRGLA</sequence>
<evidence type="ECO:0000313" key="2">
    <source>
        <dbReference type="Proteomes" id="UP000573001"/>
    </source>
</evidence>
<comment type="caution">
    <text evidence="1">The sequence shown here is derived from an EMBL/GenBank/DDBJ whole genome shotgun (WGS) entry which is preliminary data.</text>
</comment>
<proteinExistence type="predicted"/>
<keyword evidence="2" id="KW-1185">Reference proteome</keyword>
<reference evidence="1 2" key="1">
    <citation type="submission" date="2020-05" db="EMBL/GenBank/DDBJ databases">
        <title>Genome Sequencing of Type Strains.</title>
        <authorList>
            <person name="Lemaire J.F."/>
            <person name="Inderbitzin P."/>
            <person name="Gregorio O.A."/>
            <person name="Collins S.B."/>
            <person name="Wespe N."/>
            <person name="Knight-Connoni V."/>
        </authorList>
    </citation>
    <scope>NUCLEOTIDE SEQUENCE [LARGE SCALE GENOMIC DNA]</scope>
    <source>
        <strain evidence="1 2">ATCC 19096</strain>
    </source>
</reference>
<evidence type="ECO:0000313" key="1">
    <source>
        <dbReference type="EMBL" id="NUU12714.1"/>
    </source>
</evidence>
<gene>
    <name evidence="1" type="ORF">HP507_02505</name>
</gene>
<dbReference type="RefSeq" id="WP_175350282.1">
    <property type="nucleotide sequence ID" value="NZ_BAAAWQ010000001.1"/>
</dbReference>
<dbReference type="Proteomes" id="UP000573001">
    <property type="component" value="Unassembled WGS sequence"/>
</dbReference>
<name>A0ABX2M572_9MICO</name>
<organism evidence="1 2">
    <name type="scientific">Curtobacterium pusillum</name>
    <dbReference type="NCBI Taxonomy" id="69373"/>
    <lineage>
        <taxon>Bacteria</taxon>
        <taxon>Bacillati</taxon>
        <taxon>Actinomycetota</taxon>
        <taxon>Actinomycetes</taxon>
        <taxon>Micrococcales</taxon>
        <taxon>Microbacteriaceae</taxon>
        <taxon>Curtobacterium</taxon>
    </lineage>
</organism>
<protein>
    <recommendedName>
        <fullName evidence="3">HK97 gp10 family phage protein</fullName>
    </recommendedName>
</protein>
<evidence type="ECO:0008006" key="3">
    <source>
        <dbReference type="Google" id="ProtNLM"/>
    </source>
</evidence>